<evidence type="ECO:0000313" key="1">
    <source>
        <dbReference type="EMBL" id="GCE13474.1"/>
    </source>
</evidence>
<dbReference type="OrthoDB" id="153463at2"/>
<evidence type="ECO:0000313" key="2">
    <source>
        <dbReference type="Proteomes" id="UP000287352"/>
    </source>
</evidence>
<keyword evidence="2" id="KW-1185">Reference proteome</keyword>
<protein>
    <submittedName>
        <fullName evidence="1">Uncharacterized protein</fullName>
    </submittedName>
</protein>
<sequence length="264" mass="28797">MAKLHDLFTQARRTQNSGGMGFLGKNKAESKARSAALVVEFTTISAGQAEAAIKAGADGLLFHWNPQNESELTTLKAEIASAQASNDQLVTGLALTGNLEELERATLVQIKEAGIQYIVLPFDAPARLLAVETKELEKVVIVPMRDGEIYPLYIHNLTAFDGIAAVLLDFGLISKVSSMTIEEVLDYRAVREAVRFPAFLPINANLTEEDAYTLATLGAQAVVLKAEKLEKTVEQIKAVRDLLIKIHEDEKEKDTPSVPGLNRK</sequence>
<name>A0A402A2W8_9CHLR</name>
<dbReference type="EMBL" id="BIFR01000001">
    <property type="protein sequence ID" value="GCE13474.1"/>
    <property type="molecule type" value="Genomic_DNA"/>
</dbReference>
<gene>
    <name evidence="1" type="ORF">KTT_33330</name>
</gene>
<comment type="caution">
    <text evidence="1">The sequence shown here is derived from an EMBL/GenBank/DDBJ whole genome shotgun (WGS) entry which is preliminary data.</text>
</comment>
<dbReference type="AlphaFoldDB" id="A0A402A2W8"/>
<dbReference type="Proteomes" id="UP000287352">
    <property type="component" value="Unassembled WGS sequence"/>
</dbReference>
<accession>A0A402A2W8</accession>
<organism evidence="1 2">
    <name type="scientific">Tengunoibacter tsumagoiensis</name>
    <dbReference type="NCBI Taxonomy" id="2014871"/>
    <lineage>
        <taxon>Bacteria</taxon>
        <taxon>Bacillati</taxon>
        <taxon>Chloroflexota</taxon>
        <taxon>Ktedonobacteria</taxon>
        <taxon>Ktedonobacterales</taxon>
        <taxon>Dictyobacteraceae</taxon>
        <taxon>Tengunoibacter</taxon>
    </lineage>
</organism>
<proteinExistence type="predicted"/>
<dbReference type="RefSeq" id="WP_126580996.1">
    <property type="nucleotide sequence ID" value="NZ_BIFR01000001.1"/>
</dbReference>
<reference evidence="2" key="1">
    <citation type="submission" date="2018-12" db="EMBL/GenBank/DDBJ databases">
        <title>Tengunoibacter tsumagoiensis gen. nov., sp. nov., Dictyobacter kobayashii sp. nov., D. alpinus sp. nov., and D. joshuensis sp. nov. and description of Dictyobacteraceae fam. nov. within the order Ktedonobacterales isolated from Tengu-no-mugimeshi.</title>
        <authorList>
            <person name="Wang C.M."/>
            <person name="Zheng Y."/>
            <person name="Sakai Y."/>
            <person name="Toyoda A."/>
            <person name="Minakuchi Y."/>
            <person name="Abe K."/>
            <person name="Yokota A."/>
            <person name="Yabe S."/>
        </authorList>
    </citation>
    <scope>NUCLEOTIDE SEQUENCE [LARGE SCALE GENOMIC DNA]</scope>
    <source>
        <strain evidence="2">Uno3</strain>
    </source>
</reference>